<accession>A0ABN2EDM7</accession>
<keyword evidence="3" id="KW-1185">Reference proteome</keyword>
<evidence type="ECO:0000256" key="1">
    <source>
        <dbReference type="SAM" id="MobiDB-lite"/>
    </source>
</evidence>
<protein>
    <submittedName>
        <fullName evidence="2">Uncharacterized protein</fullName>
    </submittedName>
</protein>
<dbReference type="Proteomes" id="UP001501705">
    <property type="component" value="Unassembled WGS sequence"/>
</dbReference>
<evidence type="ECO:0000313" key="2">
    <source>
        <dbReference type="EMBL" id="GAA1601865.1"/>
    </source>
</evidence>
<sequence>MVEGEGLAVPAEWDDLAAEETGAAEGFGGCNRAQPHHRQGREDAQDTGGRAGDRRLGEGQLGGRIVGGGRAEGRGWSGGYCGDLYVYSVYAQAGEVLYGGCYFVM</sequence>
<organism evidence="2 3">
    <name type="scientific">Kribbella hippodromi</name>
    <dbReference type="NCBI Taxonomy" id="434347"/>
    <lineage>
        <taxon>Bacteria</taxon>
        <taxon>Bacillati</taxon>
        <taxon>Actinomycetota</taxon>
        <taxon>Actinomycetes</taxon>
        <taxon>Propionibacteriales</taxon>
        <taxon>Kribbellaceae</taxon>
        <taxon>Kribbella</taxon>
    </lineage>
</organism>
<gene>
    <name evidence="2" type="ORF">GCM10009804_68020</name>
</gene>
<proteinExistence type="predicted"/>
<dbReference type="EMBL" id="BAAAPH010000030">
    <property type="protein sequence ID" value="GAA1601865.1"/>
    <property type="molecule type" value="Genomic_DNA"/>
</dbReference>
<reference evidence="2 3" key="1">
    <citation type="journal article" date="2019" name="Int. J. Syst. Evol. Microbiol.">
        <title>The Global Catalogue of Microorganisms (GCM) 10K type strain sequencing project: providing services to taxonomists for standard genome sequencing and annotation.</title>
        <authorList>
            <consortium name="The Broad Institute Genomics Platform"/>
            <consortium name="The Broad Institute Genome Sequencing Center for Infectious Disease"/>
            <person name="Wu L."/>
            <person name="Ma J."/>
        </authorList>
    </citation>
    <scope>NUCLEOTIDE SEQUENCE [LARGE SCALE GENOMIC DNA]</scope>
    <source>
        <strain evidence="2 3">JCM 15572</strain>
    </source>
</reference>
<comment type="caution">
    <text evidence="2">The sequence shown here is derived from an EMBL/GenBank/DDBJ whole genome shotgun (WGS) entry which is preliminary data.</text>
</comment>
<evidence type="ECO:0000313" key="3">
    <source>
        <dbReference type="Proteomes" id="UP001501705"/>
    </source>
</evidence>
<feature type="region of interest" description="Disordered" evidence="1">
    <location>
        <begin position="24"/>
        <end position="61"/>
    </location>
</feature>
<name>A0ABN2EDM7_9ACTN</name>